<comment type="similarity">
    <text evidence="1">Belongs to the TRAFAC class myosin-kinesin ATPase superfamily. Kinesin family.</text>
</comment>
<feature type="compositionally biased region" description="Low complexity" evidence="2">
    <location>
        <begin position="160"/>
        <end position="172"/>
    </location>
</feature>
<dbReference type="InterPro" id="IPR027417">
    <property type="entry name" value="P-loop_NTPase"/>
</dbReference>
<evidence type="ECO:0000256" key="1">
    <source>
        <dbReference type="PROSITE-ProRule" id="PRU00283"/>
    </source>
</evidence>
<protein>
    <recommendedName>
        <fullName evidence="3">Kinesin motor domain-containing protein</fullName>
    </recommendedName>
</protein>
<comment type="caution">
    <text evidence="4">The sequence shown here is derived from an EMBL/GenBank/DDBJ whole genome shotgun (WGS) entry which is preliminary data.</text>
</comment>
<dbReference type="EMBL" id="CAUYUJ010021670">
    <property type="protein sequence ID" value="CAK0906270.1"/>
    <property type="molecule type" value="Genomic_DNA"/>
</dbReference>
<dbReference type="Gene3D" id="3.40.850.10">
    <property type="entry name" value="Kinesin motor domain"/>
    <property type="match status" value="1"/>
</dbReference>
<dbReference type="InterPro" id="IPR027640">
    <property type="entry name" value="Kinesin-like_fam"/>
</dbReference>
<evidence type="ECO:0000256" key="2">
    <source>
        <dbReference type="SAM" id="MobiDB-lite"/>
    </source>
</evidence>
<dbReference type="SUPFAM" id="SSF52540">
    <property type="entry name" value="P-loop containing nucleoside triphosphate hydrolases"/>
    <property type="match status" value="1"/>
</dbReference>
<dbReference type="PROSITE" id="PS50067">
    <property type="entry name" value="KINESIN_MOTOR_2"/>
    <property type="match status" value="1"/>
</dbReference>
<reference evidence="4" key="1">
    <citation type="submission" date="2023-10" db="EMBL/GenBank/DDBJ databases">
        <authorList>
            <person name="Chen Y."/>
            <person name="Shah S."/>
            <person name="Dougan E. K."/>
            <person name="Thang M."/>
            <person name="Chan C."/>
        </authorList>
    </citation>
    <scope>NUCLEOTIDE SEQUENCE [LARGE SCALE GENOMIC DNA]</scope>
</reference>
<name>A0ABN9Y5C9_9DINO</name>
<sequence length="187" mass="19295">MKEANCINRSLSALSDVLFALGDPCGSAHVPYRNSKLTYLLQDALGGSGCKTFLFAQISPEPAEVHESYSTMTFATRVAACVQKGRLRLPSASLAAERSPAAAREKTPPRTPGRAGGALAHGGPPRGTPPPAPCGASPPSRLSDCSLAAASPQTRRGSTAAAPPGARRAGAALDALETPDRRPRFHA</sequence>
<keyword evidence="5" id="KW-1185">Reference proteome</keyword>
<feature type="region of interest" description="Disordered" evidence="2">
    <location>
        <begin position="92"/>
        <end position="187"/>
    </location>
</feature>
<dbReference type="Pfam" id="PF00225">
    <property type="entry name" value="Kinesin"/>
    <property type="match status" value="1"/>
</dbReference>
<organism evidence="4 5">
    <name type="scientific">Prorocentrum cordatum</name>
    <dbReference type="NCBI Taxonomy" id="2364126"/>
    <lineage>
        <taxon>Eukaryota</taxon>
        <taxon>Sar</taxon>
        <taxon>Alveolata</taxon>
        <taxon>Dinophyceae</taxon>
        <taxon>Prorocentrales</taxon>
        <taxon>Prorocentraceae</taxon>
        <taxon>Prorocentrum</taxon>
    </lineage>
</organism>
<feature type="compositionally biased region" description="Low complexity" evidence="2">
    <location>
        <begin position="92"/>
        <end position="102"/>
    </location>
</feature>
<evidence type="ECO:0000313" key="4">
    <source>
        <dbReference type="EMBL" id="CAK0906270.1"/>
    </source>
</evidence>
<gene>
    <name evidence="4" type="ORF">PCOR1329_LOCUS81666</name>
</gene>
<dbReference type="PANTHER" id="PTHR47972">
    <property type="entry name" value="KINESIN-LIKE PROTEIN KLP-3"/>
    <property type="match status" value="1"/>
</dbReference>
<feature type="domain" description="Kinesin motor" evidence="3">
    <location>
        <begin position="1"/>
        <end position="81"/>
    </location>
</feature>
<dbReference type="InterPro" id="IPR001752">
    <property type="entry name" value="Kinesin_motor_dom"/>
</dbReference>
<dbReference type="InterPro" id="IPR036961">
    <property type="entry name" value="Kinesin_motor_dom_sf"/>
</dbReference>
<evidence type="ECO:0000313" key="5">
    <source>
        <dbReference type="Proteomes" id="UP001189429"/>
    </source>
</evidence>
<feature type="compositionally biased region" description="Basic and acidic residues" evidence="2">
    <location>
        <begin position="178"/>
        <end position="187"/>
    </location>
</feature>
<dbReference type="Proteomes" id="UP001189429">
    <property type="component" value="Unassembled WGS sequence"/>
</dbReference>
<accession>A0ABN9Y5C9</accession>
<proteinExistence type="inferred from homology"/>
<comment type="caution">
    <text evidence="1">Lacks conserved residue(s) required for the propagation of feature annotation.</text>
</comment>
<evidence type="ECO:0000259" key="3">
    <source>
        <dbReference type="PROSITE" id="PS50067"/>
    </source>
</evidence>